<accession>A0A382FUS1</accession>
<sequence length="57" mass="6391">MKTIQKQPGRQQEQHPGWRRMYFTATSGSAGSSHWSVYSQPQNLQLSSGPSTCLPQL</sequence>
<dbReference type="AlphaFoldDB" id="A0A382FUS1"/>
<dbReference type="EMBL" id="UINC01051624">
    <property type="protein sequence ID" value="SVB66003.1"/>
    <property type="molecule type" value="Genomic_DNA"/>
</dbReference>
<reference evidence="2" key="1">
    <citation type="submission" date="2018-05" db="EMBL/GenBank/DDBJ databases">
        <authorList>
            <person name="Lanie J.A."/>
            <person name="Ng W.-L."/>
            <person name="Kazmierczak K.M."/>
            <person name="Andrzejewski T.M."/>
            <person name="Davidsen T.M."/>
            <person name="Wayne K.J."/>
            <person name="Tettelin H."/>
            <person name="Glass J.I."/>
            <person name="Rusch D."/>
            <person name="Podicherti R."/>
            <person name="Tsui H.-C.T."/>
            <person name="Winkler M.E."/>
        </authorList>
    </citation>
    <scope>NUCLEOTIDE SEQUENCE</scope>
</reference>
<gene>
    <name evidence="2" type="ORF">METZ01_LOCUS218857</name>
</gene>
<proteinExistence type="predicted"/>
<organism evidence="2">
    <name type="scientific">marine metagenome</name>
    <dbReference type="NCBI Taxonomy" id="408172"/>
    <lineage>
        <taxon>unclassified sequences</taxon>
        <taxon>metagenomes</taxon>
        <taxon>ecological metagenomes</taxon>
    </lineage>
</organism>
<feature type="region of interest" description="Disordered" evidence="1">
    <location>
        <begin position="27"/>
        <end position="57"/>
    </location>
</feature>
<name>A0A382FUS1_9ZZZZ</name>
<evidence type="ECO:0000256" key="1">
    <source>
        <dbReference type="SAM" id="MobiDB-lite"/>
    </source>
</evidence>
<protein>
    <submittedName>
        <fullName evidence="2">Uncharacterized protein</fullName>
    </submittedName>
</protein>
<evidence type="ECO:0000313" key="2">
    <source>
        <dbReference type="EMBL" id="SVB66003.1"/>
    </source>
</evidence>